<evidence type="ECO:0000256" key="7">
    <source>
        <dbReference type="ARBA" id="ARBA00022989"/>
    </source>
</evidence>
<name>A0AAE6ZS32_9PSED</name>
<proteinExistence type="inferred from homology"/>
<dbReference type="PRINTS" id="PR00885">
    <property type="entry name" value="BCTERIALGSPH"/>
</dbReference>
<dbReference type="EMBL" id="CP051487">
    <property type="protein sequence ID" value="QJC77184.1"/>
    <property type="molecule type" value="Genomic_DNA"/>
</dbReference>
<dbReference type="NCBIfam" id="TIGR02532">
    <property type="entry name" value="IV_pilin_GFxxxE"/>
    <property type="match status" value="1"/>
</dbReference>
<dbReference type="InterPro" id="IPR012902">
    <property type="entry name" value="N_methyl_site"/>
</dbReference>
<keyword evidence="14" id="KW-1185">Reference proteome</keyword>
<evidence type="ECO:0000256" key="6">
    <source>
        <dbReference type="ARBA" id="ARBA00022692"/>
    </source>
</evidence>
<keyword evidence="8" id="KW-0472">Membrane</keyword>
<keyword evidence="4" id="KW-0488">Methylation</keyword>
<dbReference type="KEGG" id="pum:HGP31_02360"/>
<dbReference type="NCBIfam" id="TIGR01708">
    <property type="entry name" value="typeII_sec_gspH"/>
    <property type="match status" value="1"/>
</dbReference>
<dbReference type="Gene3D" id="3.55.40.10">
    <property type="entry name" value="minor pseudopilin epsh domain"/>
    <property type="match status" value="1"/>
</dbReference>
<reference evidence="13 15" key="2">
    <citation type="submission" date="2020-04" db="EMBL/GenBank/DDBJ databases">
        <authorList>
            <person name="Yao Y."/>
            <person name="He Z."/>
        </authorList>
    </citation>
    <scope>NUCLEOTIDE SEQUENCE [LARGE SCALE GENOMIC DNA]</scope>
    <source>
        <strain evidence="13 15">CY-1</strain>
    </source>
</reference>
<evidence type="ECO:0000256" key="3">
    <source>
        <dbReference type="ARBA" id="ARBA00022475"/>
    </source>
</evidence>
<gene>
    <name evidence="13" type="primary">gspH</name>
    <name evidence="13" type="ORF">HGP31_02360</name>
    <name evidence="12" type="ORF">PSUM_20980</name>
</gene>
<dbReference type="RefSeq" id="WP_033044047.1">
    <property type="nucleotide sequence ID" value="NZ_CP044409.1"/>
</dbReference>
<sequence length="155" mass="17082">MPRRSRGFTLLEMMIVTVLIGVLLGMVSLATGIHPAQQARQEASALGGVIRQLRQQAVLEGREYGLRLSVLGYRSMRLDGRGWEPLAAFNRWPESLQLSLEQEGYALRLGADVGPPQILLYSSDETSNFTLTFAGKDKIWATLSGDGMGEIMIDE</sequence>
<keyword evidence="5" id="KW-0997">Cell inner membrane</keyword>
<evidence type="ECO:0000313" key="12">
    <source>
        <dbReference type="EMBL" id="OXR30586.1"/>
    </source>
</evidence>
<evidence type="ECO:0000313" key="14">
    <source>
        <dbReference type="Proteomes" id="UP000215455"/>
    </source>
</evidence>
<evidence type="ECO:0000256" key="9">
    <source>
        <dbReference type="ARBA" id="ARBA00025772"/>
    </source>
</evidence>
<dbReference type="AlphaFoldDB" id="A0AAE6ZS32"/>
<evidence type="ECO:0000256" key="2">
    <source>
        <dbReference type="ARBA" id="ARBA00021549"/>
    </source>
</evidence>
<reference evidence="12 14" key="1">
    <citation type="submission" date="2017-06" db="EMBL/GenBank/DDBJ databases">
        <authorList>
            <person name="Furmanczyk E.M."/>
        </authorList>
    </citation>
    <scope>NUCLEOTIDE SEQUENCE [LARGE SCALE GENOMIC DNA]</scope>
    <source>
        <strain evidence="12 14">DSM 16611</strain>
    </source>
</reference>
<keyword evidence="3" id="KW-1003">Cell membrane</keyword>
<dbReference type="Proteomes" id="UP000215455">
    <property type="component" value="Unassembled WGS sequence"/>
</dbReference>
<evidence type="ECO:0000256" key="4">
    <source>
        <dbReference type="ARBA" id="ARBA00022481"/>
    </source>
</evidence>
<accession>A0AAE6ZS32</accession>
<evidence type="ECO:0000256" key="8">
    <source>
        <dbReference type="ARBA" id="ARBA00023136"/>
    </source>
</evidence>
<dbReference type="EMBL" id="NIWU01000004">
    <property type="protein sequence ID" value="OXR30586.1"/>
    <property type="molecule type" value="Genomic_DNA"/>
</dbReference>
<dbReference type="InterPro" id="IPR022346">
    <property type="entry name" value="T2SS_GspH"/>
</dbReference>
<evidence type="ECO:0000313" key="15">
    <source>
        <dbReference type="Proteomes" id="UP000501367"/>
    </source>
</evidence>
<dbReference type="InterPro" id="IPR002416">
    <property type="entry name" value="T2SS_protein-GspH"/>
</dbReference>
<dbReference type="InterPro" id="IPR045584">
    <property type="entry name" value="Pilin-like"/>
</dbReference>
<dbReference type="InterPro" id="IPR049875">
    <property type="entry name" value="TypeII_GspH"/>
</dbReference>
<evidence type="ECO:0000256" key="10">
    <source>
        <dbReference type="ARBA" id="ARBA00030775"/>
    </source>
</evidence>
<dbReference type="Pfam" id="PF12019">
    <property type="entry name" value="GspH"/>
    <property type="match status" value="1"/>
</dbReference>
<dbReference type="GO" id="GO:0015627">
    <property type="term" value="C:type II protein secretion system complex"/>
    <property type="evidence" value="ECO:0007669"/>
    <property type="project" value="InterPro"/>
</dbReference>
<dbReference type="PROSITE" id="PS00409">
    <property type="entry name" value="PROKAR_NTER_METHYL"/>
    <property type="match status" value="1"/>
</dbReference>
<keyword evidence="6" id="KW-0812">Transmembrane</keyword>
<evidence type="ECO:0000313" key="13">
    <source>
        <dbReference type="EMBL" id="QJC77184.1"/>
    </source>
</evidence>
<feature type="domain" description="General secretion pathway GspH" evidence="11">
    <location>
        <begin position="43"/>
        <end position="136"/>
    </location>
</feature>
<dbReference type="GO" id="GO:0015628">
    <property type="term" value="P:protein secretion by the type II secretion system"/>
    <property type="evidence" value="ECO:0007669"/>
    <property type="project" value="InterPro"/>
</dbReference>
<protein>
    <recommendedName>
        <fullName evidence="2">Type II secretion system protein H</fullName>
    </recommendedName>
    <alternativeName>
        <fullName evidence="10">General secretion pathway protein H</fullName>
    </alternativeName>
</protein>
<evidence type="ECO:0000259" key="11">
    <source>
        <dbReference type="Pfam" id="PF12019"/>
    </source>
</evidence>
<keyword evidence="7" id="KW-1133">Transmembrane helix</keyword>
<dbReference type="GeneID" id="72192389"/>
<dbReference type="SUPFAM" id="SSF54523">
    <property type="entry name" value="Pili subunits"/>
    <property type="match status" value="1"/>
</dbReference>
<comment type="similarity">
    <text evidence="9">Belongs to the GSP H family.</text>
</comment>
<evidence type="ECO:0000256" key="1">
    <source>
        <dbReference type="ARBA" id="ARBA00004377"/>
    </source>
</evidence>
<evidence type="ECO:0000256" key="5">
    <source>
        <dbReference type="ARBA" id="ARBA00022519"/>
    </source>
</evidence>
<dbReference type="Pfam" id="PF07963">
    <property type="entry name" value="N_methyl"/>
    <property type="match status" value="1"/>
</dbReference>
<dbReference type="Proteomes" id="UP000501367">
    <property type="component" value="Chromosome"/>
</dbReference>
<organism evidence="13 15">
    <name type="scientific">Pseudomonas umsongensis</name>
    <dbReference type="NCBI Taxonomy" id="198618"/>
    <lineage>
        <taxon>Bacteria</taxon>
        <taxon>Pseudomonadati</taxon>
        <taxon>Pseudomonadota</taxon>
        <taxon>Gammaproteobacteria</taxon>
        <taxon>Pseudomonadales</taxon>
        <taxon>Pseudomonadaceae</taxon>
        <taxon>Pseudomonas</taxon>
    </lineage>
</organism>
<dbReference type="GO" id="GO:0005886">
    <property type="term" value="C:plasma membrane"/>
    <property type="evidence" value="ECO:0007669"/>
    <property type="project" value="UniProtKB-SubCell"/>
</dbReference>
<comment type="subcellular location">
    <subcellularLocation>
        <location evidence="1">Cell inner membrane</location>
        <topology evidence="1">Single-pass membrane protein</topology>
    </subcellularLocation>
</comment>